<dbReference type="OrthoDB" id="409122at2759"/>
<dbReference type="Proteomes" id="UP000001064">
    <property type="component" value="Unassembled WGS sequence"/>
</dbReference>
<dbReference type="GO" id="GO:0030163">
    <property type="term" value="P:protein catabolic process"/>
    <property type="evidence" value="ECO:0007669"/>
    <property type="project" value="EnsemblProtists"/>
</dbReference>
<feature type="binding site" evidence="7">
    <location>
        <position position="680"/>
    </location>
    <ligand>
        <name>Ca(2+)</name>
        <dbReference type="ChEBI" id="CHEBI:29108"/>
    </ligand>
</feature>
<dbReference type="InterPro" id="IPR000209">
    <property type="entry name" value="Peptidase_S8/S53_dom"/>
</dbReference>
<evidence type="ECO:0000313" key="11">
    <source>
        <dbReference type="Proteomes" id="UP000001064"/>
    </source>
</evidence>
<dbReference type="GO" id="GO:0005764">
    <property type="term" value="C:lysosome"/>
    <property type="evidence" value="ECO:0007669"/>
    <property type="project" value="EnsemblProtists"/>
</dbReference>
<proteinExistence type="predicted"/>
<dbReference type="GeneID" id="10505636"/>
<keyword evidence="4 7" id="KW-0720">Serine protease</keyword>
<comment type="cofactor">
    <cofactor evidence="7">
        <name>Ca(2+)</name>
        <dbReference type="ChEBI" id="CHEBI:29108"/>
    </cofactor>
    <text evidence="7">Binds 1 Ca(2+) ion per subunit.</text>
</comment>
<dbReference type="eggNOG" id="ENOG502S2RS">
    <property type="taxonomic scope" value="Eukaryota"/>
</dbReference>
<evidence type="ECO:0000256" key="8">
    <source>
        <dbReference type="SAM" id="SignalP"/>
    </source>
</evidence>
<dbReference type="EMBL" id="GL871244">
    <property type="protein sequence ID" value="EGC31577.1"/>
    <property type="molecule type" value="Genomic_DNA"/>
</dbReference>
<dbReference type="GO" id="GO:0006508">
    <property type="term" value="P:proteolysis"/>
    <property type="evidence" value="ECO:0000318"/>
    <property type="project" value="GO_Central"/>
</dbReference>
<dbReference type="RefSeq" id="XP_003291888.1">
    <property type="nucleotide sequence ID" value="XM_003291840.1"/>
</dbReference>
<name>F0ZWU8_DICPU</name>
<dbReference type="GO" id="GO:0004175">
    <property type="term" value="F:endopeptidase activity"/>
    <property type="evidence" value="ECO:0000318"/>
    <property type="project" value="GO_Central"/>
</dbReference>
<dbReference type="FunFam" id="3.40.50.200:FF:000040">
    <property type="entry name" value="Predicted protein"/>
    <property type="match status" value="1"/>
</dbReference>
<gene>
    <name evidence="10" type="ORF">DICPUDRAFT_82545</name>
</gene>
<dbReference type="CDD" id="cd04056">
    <property type="entry name" value="Peptidases_S53"/>
    <property type="match status" value="1"/>
</dbReference>
<dbReference type="GO" id="GO:0008240">
    <property type="term" value="F:tripeptidyl-peptidase activity"/>
    <property type="evidence" value="ECO:0000318"/>
    <property type="project" value="GO_Central"/>
</dbReference>
<keyword evidence="5 7" id="KW-0106">Calcium</keyword>
<feature type="chain" id="PRO_5003263913" description="Peptidase S53 domain-containing protein" evidence="8">
    <location>
        <begin position="19"/>
        <end position="702"/>
    </location>
</feature>
<feature type="binding site" evidence="7">
    <location>
        <position position="655"/>
    </location>
    <ligand>
        <name>Ca(2+)</name>
        <dbReference type="ChEBI" id="CHEBI:29108"/>
    </ligand>
</feature>
<accession>F0ZWU8</accession>
<keyword evidence="8" id="KW-0732">Signal</keyword>
<evidence type="ECO:0000259" key="9">
    <source>
        <dbReference type="PROSITE" id="PS51695"/>
    </source>
</evidence>
<dbReference type="InterPro" id="IPR030400">
    <property type="entry name" value="Sedolisin_dom"/>
</dbReference>
<feature type="active site" description="Charge relay system" evidence="7">
    <location>
        <position position="274"/>
    </location>
</feature>
<dbReference type="SUPFAM" id="SSF54897">
    <property type="entry name" value="Protease propeptides/inhibitors"/>
    <property type="match status" value="1"/>
</dbReference>
<dbReference type="AlphaFoldDB" id="F0ZWU8"/>
<organism evidence="10 11">
    <name type="scientific">Dictyostelium purpureum</name>
    <name type="common">Slime mold</name>
    <dbReference type="NCBI Taxonomy" id="5786"/>
    <lineage>
        <taxon>Eukaryota</taxon>
        <taxon>Amoebozoa</taxon>
        <taxon>Evosea</taxon>
        <taxon>Eumycetozoa</taxon>
        <taxon>Dictyostelia</taxon>
        <taxon>Dictyosteliales</taxon>
        <taxon>Dictyosteliaceae</taxon>
        <taxon>Dictyostelium</taxon>
    </lineage>
</organism>
<dbReference type="Gene3D" id="3.40.50.200">
    <property type="entry name" value="Peptidase S8/S53 domain"/>
    <property type="match status" value="2"/>
</dbReference>
<keyword evidence="2 7" id="KW-0479">Metal-binding</keyword>
<evidence type="ECO:0000256" key="2">
    <source>
        <dbReference type="ARBA" id="ARBA00022723"/>
    </source>
</evidence>
<feature type="signal peptide" evidence="8">
    <location>
        <begin position="1"/>
        <end position="18"/>
    </location>
</feature>
<feature type="active site" description="Charge relay system" evidence="7">
    <location>
        <position position="270"/>
    </location>
</feature>
<sequence>MRLSIVLLVLCIVAFASALRLNRVNIANVESAPNQFVQLHNTLPNESVQFKILLKQNNLRLLEEKFWEVSNPKSEYYGKFMNIQDVNAMVAPASSDVKEVINWLLDNHISKNEIILDSNVIQVRTSSFKASKLFDTQFAHYISSRSQQKRVRVTGTASVPFHISNKVDFILGLTDFIEDGRMEQSMRQSAKQVETASATITPAFIKKFYGIPANQISTNPENYQSIAAFQDYFAVGALAYFDKQFNIDPSTVRVNRVGQDCISGGCDQMESDLDIQYITAIGNNVSTLFLSSGNGEWVLDWATAIQKYNPLPKVSSISYGWAEIEQCELTNDCNTLGIDSAVYIERTNTEFQKLGLAGMSILVSSGDDGAPSYYGASGNCPLDYNRYCPLGGCQHTSTSCGSITITTSNGTNCYFPGGSGSNACQQLLQSQEYADAINKFISSNSGSCGTTLESDTQGNYHIYSKCQCNKLKTLSNKDLGFKITGYTFNQNGGSVLLPDYPTSSPYVTSVGATQILTNNQEIVCSTDTGAIITGGGGFASLQPQPSYQAQAVASYLSSGNSKLPPSFAFNSSNRAYPDITLVGHAYQIAYPTTQTSDQCPCTMGGVDGTSCSSPTTAGIISLINDKLLNAGSSQLGFLNPLLYQAAAEQPNVFNDITSGDNNCNRAYCCQYGFPAQKGWDAASGLGSINFPNFEQYALSQKI</sequence>
<dbReference type="FunCoup" id="F0ZWU8">
    <property type="interactions" value="3"/>
</dbReference>
<dbReference type="GO" id="GO:0046872">
    <property type="term" value="F:metal ion binding"/>
    <property type="evidence" value="ECO:0007669"/>
    <property type="project" value="UniProtKB-UniRule"/>
</dbReference>
<dbReference type="InParanoid" id="F0ZWU8"/>
<dbReference type="Pfam" id="PF09286">
    <property type="entry name" value="Pro-kuma_activ"/>
    <property type="match status" value="1"/>
</dbReference>
<dbReference type="SUPFAM" id="SSF52743">
    <property type="entry name" value="Subtilisin-like"/>
    <property type="match status" value="1"/>
</dbReference>
<dbReference type="InterPro" id="IPR015366">
    <property type="entry name" value="S53_propep"/>
</dbReference>
<dbReference type="VEuPathDB" id="AmoebaDB:DICPUDRAFT_82545"/>
<dbReference type="PROSITE" id="PS51695">
    <property type="entry name" value="SEDOLISIN"/>
    <property type="match status" value="1"/>
</dbReference>
<dbReference type="InterPro" id="IPR050819">
    <property type="entry name" value="Tripeptidyl-peptidase_I"/>
</dbReference>
<dbReference type="InterPro" id="IPR036852">
    <property type="entry name" value="Peptidase_S8/S53_dom_sf"/>
</dbReference>
<evidence type="ECO:0000256" key="4">
    <source>
        <dbReference type="ARBA" id="ARBA00022825"/>
    </source>
</evidence>
<keyword evidence="3 7" id="KW-0378">Hydrolase</keyword>
<evidence type="ECO:0000313" key="10">
    <source>
        <dbReference type="EMBL" id="EGC31577.1"/>
    </source>
</evidence>
<dbReference type="OMA" id="VIRTMNY"/>
<evidence type="ECO:0000256" key="7">
    <source>
        <dbReference type="PROSITE-ProRule" id="PRU01032"/>
    </source>
</evidence>
<dbReference type="PANTHER" id="PTHR14218">
    <property type="entry name" value="PROTEASE S8 TRIPEPTIDYL PEPTIDASE I CLN2"/>
    <property type="match status" value="1"/>
</dbReference>
<evidence type="ECO:0000256" key="6">
    <source>
        <dbReference type="ARBA" id="ARBA00023145"/>
    </source>
</evidence>
<feature type="binding site" evidence="7">
    <location>
        <position position="678"/>
    </location>
    <ligand>
        <name>Ca(2+)</name>
        <dbReference type="ChEBI" id="CHEBI:29108"/>
    </ligand>
</feature>
<dbReference type="Pfam" id="PF00082">
    <property type="entry name" value="Peptidase_S8"/>
    <property type="match status" value="1"/>
</dbReference>
<dbReference type="GO" id="GO:0004252">
    <property type="term" value="F:serine-type endopeptidase activity"/>
    <property type="evidence" value="ECO:0007669"/>
    <property type="project" value="UniProtKB-UniRule"/>
</dbReference>
<feature type="binding site" evidence="7">
    <location>
        <position position="656"/>
    </location>
    <ligand>
        <name>Ca(2+)</name>
        <dbReference type="ChEBI" id="CHEBI:29108"/>
    </ligand>
</feature>
<evidence type="ECO:0000256" key="5">
    <source>
        <dbReference type="ARBA" id="ARBA00022837"/>
    </source>
</evidence>
<dbReference type="STRING" id="5786.F0ZWU8"/>
<evidence type="ECO:0000256" key="3">
    <source>
        <dbReference type="ARBA" id="ARBA00022801"/>
    </source>
</evidence>
<dbReference type="KEGG" id="dpp:DICPUDRAFT_82545"/>
<dbReference type="GO" id="GO:0005783">
    <property type="term" value="C:endoplasmic reticulum"/>
    <property type="evidence" value="ECO:0007669"/>
    <property type="project" value="EnsemblProtists"/>
</dbReference>
<evidence type="ECO:0000256" key="1">
    <source>
        <dbReference type="ARBA" id="ARBA00022670"/>
    </source>
</evidence>
<dbReference type="SMART" id="SM00944">
    <property type="entry name" value="Pro-kuma_activ"/>
    <property type="match status" value="1"/>
</dbReference>
<dbReference type="FunFam" id="3.40.50.200:FF:000054">
    <property type="entry name" value="Uncharacterized protein"/>
    <property type="match status" value="1"/>
</dbReference>
<feature type="active site" description="Charge relay system" evidence="7">
    <location>
        <position position="610"/>
    </location>
</feature>
<dbReference type="PANTHER" id="PTHR14218:SF15">
    <property type="entry name" value="TRIPEPTIDYL-PEPTIDASE 1"/>
    <property type="match status" value="1"/>
</dbReference>
<keyword evidence="1 7" id="KW-0645">Protease</keyword>
<feature type="domain" description="Peptidase S53" evidence="9">
    <location>
        <begin position="199"/>
        <end position="700"/>
    </location>
</feature>
<reference evidence="11" key="1">
    <citation type="journal article" date="2011" name="Genome Biol.">
        <title>Comparative genomics of the social amoebae Dictyostelium discoideum and Dictyostelium purpureum.</title>
        <authorList>
            <consortium name="US DOE Joint Genome Institute (JGI-PGF)"/>
            <person name="Sucgang R."/>
            <person name="Kuo A."/>
            <person name="Tian X."/>
            <person name="Salerno W."/>
            <person name="Parikh A."/>
            <person name="Feasley C.L."/>
            <person name="Dalin E."/>
            <person name="Tu H."/>
            <person name="Huang E."/>
            <person name="Barry K."/>
            <person name="Lindquist E."/>
            <person name="Shapiro H."/>
            <person name="Bruce D."/>
            <person name="Schmutz J."/>
            <person name="Salamov A."/>
            <person name="Fey P."/>
            <person name="Gaudet P."/>
            <person name="Anjard C."/>
            <person name="Babu M.M."/>
            <person name="Basu S."/>
            <person name="Bushmanova Y."/>
            <person name="van der Wel H."/>
            <person name="Katoh-Kurasawa M."/>
            <person name="Dinh C."/>
            <person name="Coutinho P.M."/>
            <person name="Saito T."/>
            <person name="Elias M."/>
            <person name="Schaap P."/>
            <person name="Kay R.R."/>
            <person name="Henrissat B."/>
            <person name="Eichinger L."/>
            <person name="Rivero F."/>
            <person name="Putnam N.H."/>
            <person name="West C.M."/>
            <person name="Loomis W.F."/>
            <person name="Chisholm R.L."/>
            <person name="Shaulsky G."/>
            <person name="Strassmann J.E."/>
            <person name="Queller D.C."/>
            <person name="Kuspa A."/>
            <person name="Grigoriev I.V."/>
        </authorList>
    </citation>
    <scope>NUCLEOTIDE SEQUENCE [LARGE SCALE GENOMIC DNA]</scope>
    <source>
        <strain evidence="11">QSDP1</strain>
    </source>
</reference>
<keyword evidence="6" id="KW-0865">Zymogen</keyword>
<keyword evidence="11" id="KW-1185">Reference proteome</keyword>
<dbReference type="CDD" id="cd11377">
    <property type="entry name" value="Pro-peptidase_S53"/>
    <property type="match status" value="1"/>
</dbReference>
<protein>
    <recommendedName>
        <fullName evidence="9">Peptidase S53 domain-containing protein</fullName>
    </recommendedName>
</protein>